<protein>
    <recommendedName>
        <fullName evidence="3">Beta-agarase</fullName>
    </recommendedName>
</protein>
<comment type="caution">
    <text evidence="1">The sequence shown here is derived from an EMBL/GenBank/DDBJ whole genome shotgun (WGS) entry which is preliminary data.</text>
</comment>
<dbReference type="SUPFAM" id="SSF51445">
    <property type="entry name" value="(Trans)glycosidases"/>
    <property type="match status" value="1"/>
</dbReference>
<name>A0AAE3VCJ1_9BACT</name>
<keyword evidence="2" id="KW-1185">Reference proteome</keyword>
<reference evidence="1" key="1">
    <citation type="submission" date="2023-07" db="EMBL/GenBank/DDBJ databases">
        <title>Genomic Encyclopedia of Type Strains, Phase IV (KMG-IV): sequencing the most valuable type-strain genomes for metagenomic binning, comparative biology and taxonomic classification.</title>
        <authorList>
            <person name="Goeker M."/>
        </authorList>
    </citation>
    <scope>NUCLEOTIDE SEQUENCE</scope>
    <source>
        <strain evidence="1">DSM 24202</strain>
    </source>
</reference>
<sequence length="665" mass="74389">MKSSWVMMSILAVMGQLCLGEPVLWKTTDVQMTHPTVTTVVPEGVNDAVITLDTVVPWPSIRLLPATGATWDFSAYRYLSFEMENMCPDSSAMIQVNLESSACNIGVASVAPGATKAFTFRLRHGGDHGFDPLFKGRRMPDGFPGGTNGNTTAVASIQFIVPFPVYIKVRLRNLRVHGERVINPAVKSAEAFFPLVDEFGQYVHGEWPTKVRTLDELQQRHQAEAAALREPVSAWNRWGGWAAGPQLEATGHFRTEKHAGKWYLVDPDGRLFFSRGTNALRAHEYWLNDGERARLFQRQRPADGKTFNFYGDNVLAKYGSPAAWNDFQLRRLQSWGFNTVANWSEPALYQAQKMPYVLNLPLPKCPKVGDIIDVYADEFAAGMADVFGDEFAFAREDPYCVGFFIGNELKFGTATHIGEQALAAKADQPAKRELLRQLQAKYADVAACNAAWMTSFGGWDEWLAAEQPPPTAAAALADLAQFSRAFAERFLRMSRDAVKRGAPNHLYLGSRLMSPDYFREYINELSAQYCDVVSYNMYILHFDHFRPRGLPRDIPVMITENTVGTEERGSFGGLTIAGAMPGDRETALRELFTSVLRHPQLVGLHHFAFKDQTLLGRWDGENYGFGLVDVTDTPYQDFVDANRAVAETMYDTRRTAPPAKFPEGR</sequence>
<evidence type="ECO:0000313" key="1">
    <source>
        <dbReference type="EMBL" id="MDQ0288003.1"/>
    </source>
</evidence>
<organism evidence="1 2">
    <name type="scientific">Oligosphaera ethanolica</name>
    <dbReference type="NCBI Taxonomy" id="760260"/>
    <lineage>
        <taxon>Bacteria</taxon>
        <taxon>Pseudomonadati</taxon>
        <taxon>Lentisphaerota</taxon>
        <taxon>Oligosphaeria</taxon>
        <taxon>Oligosphaerales</taxon>
        <taxon>Oligosphaeraceae</taxon>
        <taxon>Oligosphaera</taxon>
    </lineage>
</organism>
<evidence type="ECO:0000313" key="2">
    <source>
        <dbReference type="Proteomes" id="UP001238163"/>
    </source>
</evidence>
<proteinExistence type="predicted"/>
<dbReference type="RefSeq" id="WP_307259166.1">
    <property type="nucleotide sequence ID" value="NZ_JAUSVL010000001.1"/>
</dbReference>
<accession>A0AAE3VCJ1</accession>
<dbReference type="InterPro" id="IPR017853">
    <property type="entry name" value="GH"/>
</dbReference>
<evidence type="ECO:0008006" key="3">
    <source>
        <dbReference type="Google" id="ProtNLM"/>
    </source>
</evidence>
<dbReference type="EMBL" id="JAUSVL010000001">
    <property type="protein sequence ID" value="MDQ0288003.1"/>
    <property type="molecule type" value="Genomic_DNA"/>
</dbReference>
<gene>
    <name evidence="1" type="ORF">J3R75_000110</name>
</gene>
<dbReference type="Proteomes" id="UP001238163">
    <property type="component" value="Unassembled WGS sequence"/>
</dbReference>
<dbReference type="AlphaFoldDB" id="A0AAE3VCJ1"/>
<dbReference type="Gene3D" id="3.20.20.80">
    <property type="entry name" value="Glycosidases"/>
    <property type="match status" value="1"/>
</dbReference>